<evidence type="ECO:0000313" key="2">
    <source>
        <dbReference type="Proteomes" id="UP001186974"/>
    </source>
</evidence>
<accession>A0ACC3DWB8</accession>
<protein>
    <submittedName>
        <fullName evidence="1">Uncharacterized protein</fullName>
    </submittedName>
</protein>
<keyword evidence="2" id="KW-1185">Reference proteome</keyword>
<dbReference type="Proteomes" id="UP001186974">
    <property type="component" value="Unassembled WGS sequence"/>
</dbReference>
<name>A0ACC3DWB8_9PEZI</name>
<organism evidence="1 2">
    <name type="scientific">Coniosporium uncinatum</name>
    <dbReference type="NCBI Taxonomy" id="93489"/>
    <lineage>
        <taxon>Eukaryota</taxon>
        <taxon>Fungi</taxon>
        <taxon>Dikarya</taxon>
        <taxon>Ascomycota</taxon>
        <taxon>Pezizomycotina</taxon>
        <taxon>Dothideomycetes</taxon>
        <taxon>Dothideomycetes incertae sedis</taxon>
        <taxon>Coniosporium</taxon>
    </lineage>
</organism>
<feature type="non-terminal residue" evidence="1">
    <location>
        <position position="1"/>
    </location>
</feature>
<dbReference type="EMBL" id="JAWDJW010000369">
    <property type="protein sequence ID" value="KAK3080873.1"/>
    <property type="molecule type" value="Genomic_DNA"/>
</dbReference>
<sequence>NLLVNLIGDVDTNTASNDDNDYDNDDGDDIEQPIEAAMGITNPPVNITQTMPIPSFTSARKLLREVTSS</sequence>
<evidence type="ECO:0000313" key="1">
    <source>
        <dbReference type="EMBL" id="KAK3080873.1"/>
    </source>
</evidence>
<gene>
    <name evidence="1" type="ORF">LTS18_012358</name>
</gene>
<reference evidence="1" key="1">
    <citation type="submission" date="2024-09" db="EMBL/GenBank/DDBJ databases">
        <title>Black Yeasts Isolated from many extreme environments.</title>
        <authorList>
            <person name="Coleine C."/>
            <person name="Stajich J.E."/>
            <person name="Selbmann L."/>
        </authorList>
    </citation>
    <scope>NUCLEOTIDE SEQUENCE</scope>
    <source>
        <strain evidence="1">CCFEE 5737</strain>
    </source>
</reference>
<proteinExistence type="predicted"/>
<comment type="caution">
    <text evidence="1">The sequence shown here is derived from an EMBL/GenBank/DDBJ whole genome shotgun (WGS) entry which is preliminary data.</text>
</comment>